<dbReference type="AlphaFoldDB" id="A0A0N4Y9A6"/>
<evidence type="ECO:0000313" key="4">
    <source>
        <dbReference type="WBParaSite" id="NBR_0001287301-mRNA-1"/>
    </source>
</evidence>
<sequence>MVVVLVVQLKLAGGSGEIEVRIDGPCDDDTIQSRALTEPASFTSRLCGAVQLQETRQELRGNTRRTRRFRNEVVEEVKEQERLRGRK</sequence>
<keyword evidence="3" id="KW-1185">Reference proteome</keyword>
<dbReference type="EMBL" id="UYSL01020879">
    <property type="protein sequence ID" value="VDL76463.1"/>
    <property type="molecule type" value="Genomic_DNA"/>
</dbReference>
<organism evidence="4">
    <name type="scientific">Nippostrongylus brasiliensis</name>
    <name type="common">Rat hookworm</name>
    <dbReference type="NCBI Taxonomy" id="27835"/>
    <lineage>
        <taxon>Eukaryota</taxon>
        <taxon>Metazoa</taxon>
        <taxon>Ecdysozoa</taxon>
        <taxon>Nematoda</taxon>
        <taxon>Chromadorea</taxon>
        <taxon>Rhabditida</taxon>
        <taxon>Rhabditina</taxon>
        <taxon>Rhabditomorpha</taxon>
        <taxon>Strongyloidea</taxon>
        <taxon>Heligmosomidae</taxon>
        <taxon>Nippostrongylus</taxon>
    </lineage>
</organism>
<evidence type="ECO:0000313" key="2">
    <source>
        <dbReference type="EMBL" id="VDL76463.1"/>
    </source>
</evidence>
<name>A0A0N4Y9A6_NIPBR</name>
<reference evidence="2 3" key="2">
    <citation type="submission" date="2018-11" db="EMBL/GenBank/DDBJ databases">
        <authorList>
            <consortium name="Pathogen Informatics"/>
        </authorList>
    </citation>
    <scope>NUCLEOTIDE SEQUENCE [LARGE SCALE GENOMIC DNA]</scope>
</reference>
<evidence type="ECO:0000256" key="1">
    <source>
        <dbReference type="SAM" id="SignalP"/>
    </source>
</evidence>
<proteinExistence type="predicted"/>
<feature type="signal peptide" evidence="1">
    <location>
        <begin position="1"/>
        <end position="16"/>
    </location>
</feature>
<accession>A0A0N4Y9A6</accession>
<keyword evidence="1" id="KW-0732">Signal</keyword>
<dbReference type="Proteomes" id="UP000271162">
    <property type="component" value="Unassembled WGS sequence"/>
</dbReference>
<protein>
    <submittedName>
        <fullName evidence="4">BZIP domain-containing protein</fullName>
    </submittedName>
</protein>
<gene>
    <name evidence="2" type="ORF">NBR_LOCUS12874</name>
</gene>
<reference evidence="4" key="1">
    <citation type="submission" date="2017-02" db="UniProtKB">
        <authorList>
            <consortium name="WormBaseParasite"/>
        </authorList>
    </citation>
    <scope>IDENTIFICATION</scope>
</reference>
<dbReference type="WBParaSite" id="NBR_0001287301-mRNA-1">
    <property type="protein sequence ID" value="NBR_0001287301-mRNA-1"/>
    <property type="gene ID" value="NBR_0001287301"/>
</dbReference>
<evidence type="ECO:0000313" key="3">
    <source>
        <dbReference type="Proteomes" id="UP000271162"/>
    </source>
</evidence>
<feature type="chain" id="PRO_5043125351" evidence="1">
    <location>
        <begin position="17"/>
        <end position="87"/>
    </location>
</feature>